<gene>
    <name evidence="2" type="ORF">g.31528</name>
</gene>
<keyword evidence="1" id="KW-0472">Membrane</keyword>
<accession>A0A2S2P9C3</accession>
<organism evidence="2">
    <name type="scientific">Schizaphis graminum</name>
    <name type="common">Green bug aphid</name>
    <dbReference type="NCBI Taxonomy" id="13262"/>
    <lineage>
        <taxon>Eukaryota</taxon>
        <taxon>Metazoa</taxon>
        <taxon>Ecdysozoa</taxon>
        <taxon>Arthropoda</taxon>
        <taxon>Hexapoda</taxon>
        <taxon>Insecta</taxon>
        <taxon>Pterygota</taxon>
        <taxon>Neoptera</taxon>
        <taxon>Paraneoptera</taxon>
        <taxon>Hemiptera</taxon>
        <taxon>Sternorrhyncha</taxon>
        <taxon>Aphidomorpha</taxon>
        <taxon>Aphidoidea</taxon>
        <taxon>Aphididae</taxon>
        <taxon>Aphidini</taxon>
        <taxon>Schizaphis</taxon>
    </lineage>
</organism>
<keyword evidence="1" id="KW-1133">Transmembrane helix</keyword>
<keyword evidence="1" id="KW-0812">Transmembrane</keyword>
<protein>
    <submittedName>
        <fullName evidence="2">Uncharacterized protein</fullName>
    </submittedName>
</protein>
<feature type="transmembrane region" description="Helical" evidence="1">
    <location>
        <begin position="62"/>
        <end position="81"/>
    </location>
</feature>
<dbReference type="AlphaFoldDB" id="A0A2S2P9C3"/>
<evidence type="ECO:0000313" key="2">
    <source>
        <dbReference type="EMBL" id="MBY26049.1"/>
    </source>
</evidence>
<name>A0A2S2P9C3_SCHGA</name>
<feature type="transmembrane region" description="Helical" evidence="1">
    <location>
        <begin position="20"/>
        <end position="41"/>
    </location>
</feature>
<dbReference type="EMBL" id="GGMR01013430">
    <property type="protein sequence ID" value="MBY26049.1"/>
    <property type="molecule type" value="Transcribed_RNA"/>
</dbReference>
<sequence length="113" mass="13593">MRHAIPFVHVLYTRRNNKPYYVINNSTFICDFMCSACLCVGKRSFYQDISVRKKIKINNNSKHLLFLVLYFFFQIQVLTGFELGRRIAKLSFRLPVIVKLENCMDRYIYMFFL</sequence>
<proteinExistence type="predicted"/>
<reference evidence="2" key="1">
    <citation type="submission" date="2018-04" db="EMBL/GenBank/DDBJ databases">
        <title>Transcriptome of Schizaphis graminum biotype I.</title>
        <authorList>
            <person name="Scully E.D."/>
            <person name="Geib S.M."/>
            <person name="Palmer N.A."/>
            <person name="Koch K."/>
            <person name="Bradshaw J."/>
            <person name="Heng-Moss T."/>
            <person name="Sarath G."/>
        </authorList>
    </citation>
    <scope>NUCLEOTIDE SEQUENCE</scope>
</reference>
<evidence type="ECO:0000256" key="1">
    <source>
        <dbReference type="SAM" id="Phobius"/>
    </source>
</evidence>